<comment type="caution">
    <text evidence="2">The sequence shown here is derived from an EMBL/GenBank/DDBJ whole genome shotgun (WGS) entry which is preliminary data.</text>
</comment>
<feature type="compositionally biased region" description="Polar residues" evidence="1">
    <location>
        <begin position="238"/>
        <end position="276"/>
    </location>
</feature>
<feature type="compositionally biased region" description="Low complexity" evidence="1">
    <location>
        <begin position="288"/>
        <end position="300"/>
    </location>
</feature>
<feature type="region of interest" description="Disordered" evidence="1">
    <location>
        <begin position="358"/>
        <end position="394"/>
    </location>
</feature>
<evidence type="ECO:0000313" key="3">
    <source>
        <dbReference type="Proteomes" id="UP000023152"/>
    </source>
</evidence>
<dbReference type="PANTHER" id="PTHR16148">
    <property type="entry name" value="NF-KAPPA-B-REPRESSING FACTOR-RELATED"/>
    <property type="match status" value="1"/>
</dbReference>
<name>X6MQW1_RETFI</name>
<feature type="region of interest" description="Disordered" evidence="1">
    <location>
        <begin position="215"/>
        <end position="300"/>
    </location>
</feature>
<dbReference type="AlphaFoldDB" id="X6MQW1"/>
<accession>X6MQW1</accession>
<proteinExistence type="predicted"/>
<reference evidence="2 3" key="1">
    <citation type="journal article" date="2013" name="Curr. Biol.">
        <title>The Genome of the Foraminiferan Reticulomyxa filosa.</title>
        <authorList>
            <person name="Glockner G."/>
            <person name="Hulsmann N."/>
            <person name="Schleicher M."/>
            <person name="Noegel A.A."/>
            <person name="Eichinger L."/>
            <person name="Gallinger C."/>
            <person name="Pawlowski J."/>
            <person name="Sierra R."/>
            <person name="Euteneuer U."/>
            <person name="Pillet L."/>
            <person name="Moustafa A."/>
            <person name="Platzer M."/>
            <person name="Groth M."/>
            <person name="Szafranski K."/>
            <person name="Schliwa M."/>
        </authorList>
    </citation>
    <scope>NUCLEOTIDE SEQUENCE [LARGE SCALE GENOMIC DNA]</scope>
</reference>
<dbReference type="Proteomes" id="UP000023152">
    <property type="component" value="Unassembled WGS sequence"/>
</dbReference>
<feature type="compositionally biased region" description="Basic and acidic residues" evidence="1">
    <location>
        <begin position="384"/>
        <end position="394"/>
    </location>
</feature>
<feature type="region of interest" description="Disordered" evidence="1">
    <location>
        <begin position="314"/>
        <end position="337"/>
    </location>
</feature>
<organism evidence="2 3">
    <name type="scientific">Reticulomyxa filosa</name>
    <dbReference type="NCBI Taxonomy" id="46433"/>
    <lineage>
        <taxon>Eukaryota</taxon>
        <taxon>Sar</taxon>
        <taxon>Rhizaria</taxon>
        <taxon>Retaria</taxon>
        <taxon>Foraminifera</taxon>
        <taxon>Monothalamids</taxon>
        <taxon>Reticulomyxidae</taxon>
        <taxon>Reticulomyxa</taxon>
    </lineage>
</organism>
<dbReference type="EMBL" id="ASPP01019089">
    <property type="protein sequence ID" value="ETO15475.1"/>
    <property type="molecule type" value="Genomic_DNA"/>
</dbReference>
<protein>
    <submittedName>
        <fullName evidence="2">Putative sialophosphoprotein</fullName>
    </submittedName>
</protein>
<dbReference type="GO" id="GO:0005730">
    <property type="term" value="C:nucleolus"/>
    <property type="evidence" value="ECO:0007669"/>
    <property type="project" value="TreeGrafter"/>
</dbReference>
<feature type="compositionally biased region" description="Low complexity" evidence="1">
    <location>
        <begin position="362"/>
        <end position="377"/>
    </location>
</feature>
<gene>
    <name evidence="2" type="ORF">RFI_21890</name>
</gene>
<dbReference type="PANTHER" id="PTHR16148:SF14">
    <property type="entry name" value="MYND-TYPE DOMAIN-CONTAINING PROTEIN"/>
    <property type="match status" value="1"/>
</dbReference>
<sequence>MSKMRSFIAGIFGRGNEKEKVLLATPEGSLFHSLILSYIRIFVQSQEPEKNQSTNKEKVKKKKEEKWKYLSFSSFGGSNTEDNGQQSGHGTQAIENDPLAVLLHILSIAPRISSQQMEEECIRQDILQFLKIISHQFTSHIISNEEQNRIHFREPHLLSTTSLITDPSQASSSQSFFQESGPYVALLHTALPKLKKKTCLDISENLRITETKKICGWDNNSNGDNKRGRGFSLAQKLSRGTDSKTPVLQSRNKKYQNQLGTDGLGSSSPRENSVSQRPDEFFSKSGGNNNNNNNNNINNNLTDFEAERKDIPSDIETESANTSTSSLKSEVKLKGKVKTKAKQGSDCMYFELQLGGDKEEQPLLPSPSSSSSSSSSLTAAAIASKEKTSEKKDEDMGWWTEEWEGLYHKKRDMFYRLTHPLKYDGSNPYGALLSLFEQFIVECEHSKVKQERIDVMNQYGCLASCLWRLLCIVSPRNEEEMRAIQKRDKDLGEHLPSLIKRLLKLALEIFQSASSALELVRSSQLQPLFVALVSPWTDETYCDSGNSNMFAELTTPTISCVVLSALANAQVSILDDIHKHIYKKQYIRSVLKVLATRPRYVIIFLSSF</sequence>
<evidence type="ECO:0000256" key="1">
    <source>
        <dbReference type="SAM" id="MobiDB-lite"/>
    </source>
</evidence>
<dbReference type="GO" id="GO:0005654">
    <property type="term" value="C:nucleoplasm"/>
    <property type="evidence" value="ECO:0007669"/>
    <property type="project" value="TreeGrafter"/>
</dbReference>
<keyword evidence="3" id="KW-1185">Reference proteome</keyword>
<evidence type="ECO:0000313" key="2">
    <source>
        <dbReference type="EMBL" id="ETO15475.1"/>
    </source>
</evidence>